<reference evidence="1" key="1">
    <citation type="submission" date="2019-11" db="EMBL/GenBank/DDBJ databases">
        <title>Spread of Macrolides and rifampicin resistant Rhodococcus equi in clinical isolates in the USA.</title>
        <authorList>
            <person name="Alvarez-Narvaez S."/>
            <person name="Huber L."/>
            <person name="Cohen N.D."/>
            <person name="Slovis N."/>
            <person name="Greiter M."/>
            <person name="Giguere S."/>
            <person name="Hart K."/>
        </authorList>
    </citation>
    <scope>NUCLEOTIDE SEQUENCE</scope>
    <source>
        <strain evidence="1">Lh_5</strain>
    </source>
</reference>
<evidence type="ECO:0000313" key="2">
    <source>
        <dbReference type="Proteomes" id="UP000706122"/>
    </source>
</evidence>
<accession>A0AAE2WCI0</accession>
<gene>
    <name evidence="1" type="ORF">GS551_21875</name>
</gene>
<dbReference type="RefSeq" id="WP_069856849.1">
    <property type="nucleotide sequence ID" value="NZ_AP024187.1"/>
</dbReference>
<sequence length="64" mass="6133">MDTGSLVDLVTSVDIGSLGPAYQQVGALIASLFDVVGDLIGLWPAGSAGAAGSLQGIVGSVSGT</sequence>
<dbReference type="AlphaFoldDB" id="A0AAE2WCI0"/>
<comment type="caution">
    <text evidence="1">The sequence shown here is derived from an EMBL/GenBank/DDBJ whole genome shotgun (WGS) entry which is preliminary data.</text>
</comment>
<dbReference type="EMBL" id="WUYC01000004">
    <property type="protein sequence ID" value="MBM4716813.1"/>
    <property type="molecule type" value="Genomic_DNA"/>
</dbReference>
<evidence type="ECO:0000313" key="1">
    <source>
        <dbReference type="EMBL" id="MBM4716813.1"/>
    </source>
</evidence>
<organism evidence="1 2">
    <name type="scientific">Rhodococcus hoagii</name>
    <name type="common">Corynebacterium equii</name>
    <dbReference type="NCBI Taxonomy" id="43767"/>
    <lineage>
        <taxon>Bacteria</taxon>
        <taxon>Bacillati</taxon>
        <taxon>Actinomycetota</taxon>
        <taxon>Actinomycetes</taxon>
        <taxon>Mycobacteriales</taxon>
        <taxon>Nocardiaceae</taxon>
        <taxon>Prescottella</taxon>
    </lineage>
</organism>
<proteinExistence type="predicted"/>
<protein>
    <submittedName>
        <fullName evidence="1">Uncharacterized protein</fullName>
    </submittedName>
</protein>
<dbReference type="Proteomes" id="UP000706122">
    <property type="component" value="Unassembled WGS sequence"/>
</dbReference>
<name>A0AAE2WCI0_RHOHA</name>